<evidence type="ECO:0000313" key="3">
    <source>
        <dbReference type="Proteomes" id="UP000029558"/>
    </source>
</evidence>
<proteinExistence type="predicted"/>
<organism evidence="2 3">
    <name type="scientific">Piscirickettsia salmonis</name>
    <dbReference type="NCBI Taxonomy" id="1238"/>
    <lineage>
        <taxon>Bacteria</taxon>
        <taxon>Pseudomonadati</taxon>
        <taxon>Pseudomonadota</taxon>
        <taxon>Gammaproteobacteria</taxon>
        <taxon>Thiotrichales</taxon>
        <taxon>Piscirickettsiaceae</taxon>
        <taxon>Piscirickettsia</taxon>
    </lineage>
</organism>
<keyword evidence="2" id="KW-0614">Plasmid</keyword>
<name>A0AAC8VLF3_PISSA</name>
<reference evidence="2 3" key="1">
    <citation type="journal article" date="2014" name="Genome Announc.">
        <title>Comparative Genome Analysis of Two Isolates of the Fish Pathogen Piscirickettsia salmonis from Different Hosts Reveals Major Differences in Virulence-Associated Secretion Systems.</title>
        <authorList>
            <person name="Bohle H."/>
            <person name="Henriquez P."/>
            <person name="Grothusen H."/>
            <person name="Navas E."/>
            <person name="Sandoval A."/>
            <person name="Bustamante F."/>
            <person name="Bustos P."/>
            <person name="Mancilla M."/>
        </authorList>
    </citation>
    <scope>NUCLEOTIDE SEQUENCE [LARGE SCALE GENOMIC DNA]</scope>
    <source>
        <strain evidence="3">B1-32597</strain>
    </source>
</reference>
<dbReference type="Pfam" id="PF13936">
    <property type="entry name" value="HTH_38"/>
    <property type="match status" value="1"/>
</dbReference>
<feature type="domain" description="Transposase IS30-like HTH" evidence="1">
    <location>
        <begin position="13"/>
        <end position="38"/>
    </location>
</feature>
<gene>
    <name evidence="2" type="ORF">KU39_4p2</name>
</gene>
<dbReference type="RefSeq" id="WP_053856783.1">
    <property type="nucleotide sequence ID" value="NZ_CP012512.1"/>
</dbReference>
<accession>A0AAC8VLF3</accession>
<geneLocation type="plasmid" evidence="2 3">
    <name>pPSB1-4</name>
</geneLocation>
<sequence>MKKIVLYRTTVIRGDSLRSIARALGFSPSTISREIKRHTPIDFKVFIVTGLLLAAHKKNELTLSKDKLFDKFQKRQKC</sequence>
<dbReference type="Proteomes" id="UP000029558">
    <property type="component" value="Plasmid pPSB1-4"/>
</dbReference>
<evidence type="ECO:0000259" key="1">
    <source>
        <dbReference type="Pfam" id="PF13936"/>
    </source>
</evidence>
<evidence type="ECO:0000313" key="2">
    <source>
        <dbReference type="EMBL" id="ALB24698.1"/>
    </source>
</evidence>
<protein>
    <submittedName>
        <fullName evidence="2">Transposase</fullName>
    </submittedName>
</protein>
<dbReference type="InterPro" id="IPR025246">
    <property type="entry name" value="IS30-like_HTH"/>
</dbReference>
<dbReference type="EMBL" id="CP012512">
    <property type="protein sequence ID" value="ALB24698.1"/>
    <property type="molecule type" value="Genomic_DNA"/>
</dbReference>
<dbReference type="AlphaFoldDB" id="A0AAC8VLF3"/>